<proteinExistence type="predicted"/>
<name>B9THQ4_RICCO</name>
<dbReference type="InterPro" id="IPR025422">
    <property type="entry name" value="TGA_domain"/>
</dbReference>
<dbReference type="eggNOG" id="ENOG502QW7X">
    <property type="taxonomic scope" value="Eukaryota"/>
</dbReference>
<reference evidence="3" key="1">
    <citation type="journal article" date="2010" name="Nat. Biotechnol.">
        <title>Draft genome sequence of the oilseed species Ricinus communis.</title>
        <authorList>
            <person name="Chan A.P."/>
            <person name="Crabtree J."/>
            <person name="Zhao Q."/>
            <person name="Lorenzi H."/>
            <person name="Orvis J."/>
            <person name="Puiu D."/>
            <person name="Melake-Berhan A."/>
            <person name="Jones K.M."/>
            <person name="Redman J."/>
            <person name="Chen G."/>
            <person name="Cahoon E.B."/>
            <person name="Gedil M."/>
            <person name="Stanke M."/>
            <person name="Haas B.J."/>
            <person name="Wortman J.R."/>
            <person name="Fraser-Liggett C.M."/>
            <person name="Ravel J."/>
            <person name="Rabinowicz P.D."/>
        </authorList>
    </citation>
    <scope>NUCLEOTIDE SEQUENCE [LARGE SCALE GENOMIC DNA]</scope>
    <source>
        <strain evidence="3">cv. Hale</strain>
    </source>
</reference>
<dbReference type="STRING" id="3988.B9THQ4"/>
<evidence type="ECO:0000259" key="1">
    <source>
        <dbReference type="PROSITE" id="PS51806"/>
    </source>
</evidence>
<dbReference type="GO" id="GO:0006351">
    <property type="term" value="P:DNA-templated transcription"/>
    <property type="evidence" value="ECO:0007669"/>
    <property type="project" value="InterPro"/>
</dbReference>
<dbReference type="Proteomes" id="UP000008311">
    <property type="component" value="Unassembled WGS sequence"/>
</dbReference>
<dbReference type="Pfam" id="PF14144">
    <property type="entry name" value="DOG1"/>
    <property type="match status" value="1"/>
</dbReference>
<dbReference type="PANTHER" id="PTHR46354:SF7">
    <property type="entry name" value="PROTEIN DOG1-LIKE 1"/>
    <property type="match status" value="1"/>
</dbReference>
<dbReference type="PROSITE" id="PS51806">
    <property type="entry name" value="DOG1"/>
    <property type="match status" value="1"/>
</dbReference>
<dbReference type="EMBL" id="EQ981760">
    <property type="protein sequence ID" value="EEF24610.1"/>
    <property type="molecule type" value="Genomic_DNA"/>
</dbReference>
<sequence length="255" mass="29002">MSLEDQSDQNHSERCFHDWMNVQELDLAELLRALTLTDDDKPPDDQSLFAQLAEKNIEHFQEYVDKRNRLAHNDVSVYFAPTWNSALENSLLWLAGCRPSIFIRLVYALCGSQVESQIAEHLQGTRTGNLGDLSLQQLNMVNVLHCKTIKHEEKLTTQLASLQEDIADEPISMVAKEQSHAGDSNEVVDRALQNHDEAMVRLLQEADNLRLTTLKELISILTPVQAVDYLAAGRKLHLCMHEWGKKRDLKHGRGN</sequence>
<dbReference type="AlphaFoldDB" id="B9THQ4"/>
<evidence type="ECO:0000313" key="2">
    <source>
        <dbReference type="EMBL" id="EEF24610.1"/>
    </source>
</evidence>
<dbReference type="GO" id="GO:0043565">
    <property type="term" value="F:sequence-specific DNA binding"/>
    <property type="evidence" value="ECO:0007669"/>
    <property type="project" value="InterPro"/>
</dbReference>
<organism evidence="2 3">
    <name type="scientific">Ricinus communis</name>
    <name type="common">Castor bean</name>
    <dbReference type="NCBI Taxonomy" id="3988"/>
    <lineage>
        <taxon>Eukaryota</taxon>
        <taxon>Viridiplantae</taxon>
        <taxon>Streptophyta</taxon>
        <taxon>Embryophyta</taxon>
        <taxon>Tracheophyta</taxon>
        <taxon>Spermatophyta</taxon>
        <taxon>Magnoliopsida</taxon>
        <taxon>eudicotyledons</taxon>
        <taxon>Gunneridae</taxon>
        <taxon>Pentapetalae</taxon>
        <taxon>rosids</taxon>
        <taxon>fabids</taxon>
        <taxon>Malpighiales</taxon>
        <taxon>Euphorbiaceae</taxon>
        <taxon>Acalyphoideae</taxon>
        <taxon>Acalypheae</taxon>
        <taxon>Ricinus</taxon>
    </lineage>
</organism>
<dbReference type="OMA" id="CCFKEWM"/>
<evidence type="ECO:0000313" key="3">
    <source>
        <dbReference type="Proteomes" id="UP000008311"/>
    </source>
</evidence>
<keyword evidence="3" id="KW-1185">Reference proteome</keyword>
<protein>
    <recommendedName>
        <fullName evidence="1">DOG1 domain-containing protein</fullName>
    </recommendedName>
</protein>
<dbReference type="KEGG" id="rcu:8263796"/>
<dbReference type="InterPro" id="IPR051886">
    <property type="entry name" value="Seed_Dev/Stress_Resp_Reg"/>
</dbReference>
<dbReference type="InParanoid" id="B9THQ4"/>
<accession>B9THQ4</accession>
<feature type="domain" description="DOG1" evidence="1">
    <location>
        <begin position="9"/>
        <end position="250"/>
    </location>
</feature>
<dbReference type="OrthoDB" id="1897224at2759"/>
<dbReference type="FunCoup" id="B9THQ4">
    <property type="interactions" value="59"/>
</dbReference>
<gene>
    <name evidence="2" type="ORF">RCOM_2097450</name>
</gene>
<dbReference type="PANTHER" id="PTHR46354">
    <property type="entry name" value="DOG1 DOMAIN-CONTAINING PROTEIN"/>
    <property type="match status" value="1"/>
</dbReference>